<accession>A0AAD9DFY4</accession>
<feature type="compositionally biased region" description="Low complexity" evidence="1">
    <location>
        <begin position="239"/>
        <end position="254"/>
    </location>
</feature>
<sequence length="367" mass="40381">MDLFAPPQPVRTRSRQSSVQTVNPLATESSPSTAEVVAGGRSSQRNKKAQDPPSSSPPSSNSKGKSRSSPKTPLDPKAGADAADRKAMSTTNKKYGSSATLVHVPHPSQGSNFDPFATYHKSPTWEMDGLQKSIESAPARMPIARHAMPESNSPQVNEISYTNINASDEEMHAALQLSFEESPEGKVSGYRRTLHGKKPRSLMSSHPQQQQQHQQQQQAGHPFYHHQGHPMMSAPSNQSYMYPPAAMSPPSQQQGYLPPGYPVQWGGSPAAGGYYSMFPNSEDRDHLRMLPPNSVSRTPAKRKAAHQQEEDVNVTTETMDTTCDESFAGPFSPPSAFKRQRMRLKHTKLGLRLLVRRSGLVLPRHEE</sequence>
<reference evidence="2" key="1">
    <citation type="submission" date="2023-06" db="EMBL/GenBank/DDBJ databases">
        <title>Survivors Of The Sea: Transcriptome response of Skeletonema marinoi to long-term dormancy.</title>
        <authorList>
            <person name="Pinder M.I.M."/>
            <person name="Kourtchenko O."/>
            <person name="Robertson E.K."/>
            <person name="Larsson T."/>
            <person name="Maumus F."/>
            <person name="Osuna-Cruz C.M."/>
            <person name="Vancaester E."/>
            <person name="Stenow R."/>
            <person name="Vandepoele K."/>
            <person name="Ploug H."/>
            <person name="Bruchert V."/>
            <person name="Godhe A."/>
            <person name="Topel M."/>
        </authorList>
    </citation>
    <scope>NUCLEOTIDE SEQUENCE</scope>
    <source>
        <strain evidence="2">R05AC</strain>
    </source>
</reference>
<dbReference type="AlphaFoldDB" id="A0AAD9DFY4"/>
<feature type="compositionally biased region" description="Low complexity" evidence="1">
    <location>
        <begin position="51"/>
        <end position="71"/>
    </location>
</feature>
<keyword evidence="3" id="KW-1185">Reference proteome</keyword>
<protein>
    <submittedName>
        <fullName evidence="2">Uncharacterized protein</fullName>
    </submittedName>
</protein>
<feature type="compositionally biased region" description="Polar residues" evidence="1">
    <location>
        <begin position="15"/>
        <end position="33"/>
    </location>
</feature>
<feature type="compositionally biased region" description="Polar residues" evidence="1">
    <location>
        <begin position="88"/>
        <end position="100"/>
    </location>
</feature>
<name>A0AAD9DFY4_9STRA</name>
<organism evidence="2 3">
    <name type="scientific">Skeletonema marinoi</name>
    <dbReference type="NCBI Taxonomy" id="267567"/>
    <lineage>
        <taxon>Eukaryota</taxon>
        <taxon>Sar</taxon>
        <taxon>Stramenopiles</taxon>
        <taxon>Ochrophyta</taxon>
        <taxon>Bacillariophyta</taxon>
        <taxon>Coscinodiscophyceae</taxon>
        <taxon>Thalassiosirophycidae</taxon>
        <taxon>Thalassiosirales</taxon>
        <taxon>Skeletonemataceae</taxon>
        <taxon>Skeletonema</taxon>
        <taxon>Skeletonema marinoi-dohrnii complex</taxon>
    </lineage>
</organism>
<evidence type="ECO:0000313" key="2">
    <source>
        <dbReference type="EMBL" id="KAK1744148.1"/>
    </source>
</evidence>
<feature type="region of interest" description="Disordered" evidence="1">
    <location>
        <begin position="295"/>
        <end position="314"/>
    </location>
</feature>
<dbReference type="Proteomes" id="UP001224775">
    <property type="component" value="Unassembled WGS sequence"/>
</dbReference>
<feature type="region of interest" description="Disordered" evidence="1">
    <location>
        <begin position="1"/>
        <end position="108"/>
    </location>
</feature>
<dbReference type="EMBL" id="JATAAI010000007">
    <property type="protein sequence ID" value="KAK1744148.1"/>
    <property type="molecule type" value="Genomic_DNA"/>
</dbReference>
<comment type="caution">
    <text evidence="2">The sequence shown here is derived from an EMBL/GenBank/DDBJ whole genome shotgun (WGS) entry which is preliminary data.</text>
</comment>
<evidence type="ECO:0000256" key="1">
    <source>
        <dbReference type="SAM" id="MobiDB-lite"/>
    </source>
</evidence>
<proteinExistence type="predicted"/>
<feature type="region of interest" description="Disordered" evidence="1">
    <location>
        <begin position="197"/>
        <end position="255"/>
    </location>
</feature>
<gene>
    <name evidence="2" type="ORF">QTG54_004681</name>
</gene>
<feature type="compositionally biased region" description="Low complexity" evidence="1">
    <location>
        <begin position="208"/>
        <end position="218"/>
    </location>
</feature>
<evidence type="ECO:0000313" key="3">
    <source>
        <dbReference type="Proteomes" id="UP001224775"/>
    </source>
</evidence>